<evidence type="ECO:0000313" key="1">
    <source>
        <dbReference type="EMBL" id="MBD3364027.1"/>
    </source>
</evidence>
<protein>
    <recommendedName>
        <fullName evidence="3">WD40 repeat domain-containing protein</fullName>
    </recommendedName>
</protein>
<name>A0A9D5K842_UNCW3</name>
<organism evidence="1 2">
    <name type="scientific">candidate division WOR-3 bacterium</name>
    <dbReference type="NCBI Taxonomy" id="2052148"/>
    <lineage>
        <taxon>Bacteria</taxon>
        <taxon>Bacteria division WOR-3</taxon>
    </lineage>
</organism>
<proteinExistence type="predicted"/>
<dbReference type="Pfam" id="PF08309">
    <property type="entry name" value="LVIVD"/>
    <property type="match status" value="1"/>
</dbReference>
<gene>
    <name evidence="1" type="ORF">GF359_02310</name>
</gene>
<comment type="caution">
    <text evidence="1">The sequence shown here is derived from an EMBL/GenBank/DDBJ whole genome shotgun (WGS) entry which is preliminary data.</text>
</comment>
<dbReference type="EMBL" id="WJKJ01000069">
    <property type="protein sequence ID" value="MBD3364027.1"/>
    <property type="molecule type" value="Genomic_DNA"/>
</dbReference>
<reference evidence="1" key="1">
    <citation type="submission" date="2019-11" db="EMBL/GenBank/DDBJ databases">
        <title>Microbial mats filling the niche in hypersaline microbial mats.</title>
        <authorList>
            <person name="Wong H.L."/>
            <person name="Macleod F.I."/>
            <person name="White R.A. III"/>
            <person name="Burns B.P."/>
        </authorList>
    </citation>
    <scope>NUCLEOTIDE SEQUENCE</scope>
    <source>
        <strain evidence="1">Bin_327</strain>
    </source>
</reference>
<dbReference type="InterPro" id="IPR011047">
    <property type="entry name" value="Quinoprotein_ADH-like_sf"/>
</dbReference>
<dbReference type="SUPFAM" id="SSF50998">
    <property type="entry name" value="Quinoprotein alcohol dehydrogenase-like"/>
    <property type="match status" value="1"/>
</dbReference>
<sequence>MLALVLFLFCNPAVELQSSFIIGGDFTDGVVHDSLLYLTDGRGIRVLTYKRFEEKGFSLLPGENHHVQIYKDTLFVGSNRGVRKLPVAKAVDPMPDYEWLNKVTVSAMLVTNDTLLVADRQGTVYLHNLAQGGVIDSFTLGFAPVRMLSAEGRLFLACDTGGLWMIDLQSGSPGAKKVKLENDPPVLDILEYKNLFYLACAEDGLRITRLKRNNMKDVASIETPGQLFRLIIFGDILTAAAGTADFLIFSLDDPQQPVLNQEENVKGTVHNLVSTEGICYLIAESGITRMNILPNSRVTTGLHYATRGVVGDIKTHGKIGVIPIGDEGVMTFSIDEELRYLGYRNFDAKCERMYIFGSHVYTLSSNYVVHITDIKDPSNPKPKGFHDFESLVTGLDVAGEMVLVAEQERGLGCWWRCPCGPLRERGRLNLSGRTWDVRIRKKLAFVSTSNPASIHTVDWSDSTELESIAQLELDRDYEKICLYEDYLYALDNSGALGIFKVSRPTRIKQIGHLELPGSVQGLAVSSSNAYVAAGEGGVYQVDLRDPTKPELLGSFYLGNSIGVALADELILVATPYAIEAVRTE</sequence>
<dbReference type="InterPro" id="IPR013211">
    <property type="entry name" value="LVIVD"/>
</dbReference>
<dbReference type="InterPro" id="IPR015943">
    <property type="entry name" value="WD40/YVTN_repeat-like_dom_sf"/>
</dbReference>
<accession>A0A9D5K842</accession>
<dbReference type="Proteomes" id="UP000630660">
    <property type="component" value="Unassembled WGS sequence"/>
</dbReference>
<evidence type="ECO:0008006" key="3">
    <source>
        <dbReference type="Google" id="ProtNLM"/>
    </source>
</evidence>
<dbReference type="Gene3D" id="2.130.10.10">
    <property type="entry name" value="YVTN repeat-like/Quinoprotein amine dehydrogenase"/>
    <property type="match status" value="1"/>
</dbReference>
<evidence type="ECO:0000313" key="2">
    <source>
        <dbReference type="Proteomes" id="UP000630660"/>
    </source>
</evidence>
<dbReference type="AlphaFoldDB" id="A0A9D5K842"/>